<comment type="similarity">
    <text evidence="6">Belongs to the class IV-like SAM-binding methyltransferase superfamily. RNA methyltransferase TrmH family. TrmL subfamily.</text>
</comment>
<dbReference type="GO" id="GO:0005737">
    <property type="term" value="C:cytoplasm"/>
    <property type="evidence" value="ECO:0007669"/>
    <property type="project" value="UniProtKB-SubCell"/>
</dbReference>
<dbReference type="STRING" id="980251.GCA_001642875_03908"/>
<gene>
    <name evidence="9" type="ORF">MFFC18_30500</name>
</gene>
<evidence type="ECO:0000256" key="7">
    <source>
        <dbReference type="PIRSR" id="PIRSR029256-1"/>
    </source>
</evidence>
<evidence type="ECO:0000313" key="9">
    <source>
        <dbReference type="EMBL" id="QEG23155.1"/>
    </source>
</evidence>
<comment type="subcellular location">
    <subcellularLocation>
        <location evidence="6">Cytoplasm</location>
    </subcellularLocation>
</comment>
<keyword evidence="2 6" id="KW-0489">Methyltransferase</keyword>
<evidence type="ECO:0000259" key="8">
    <source>
        <dbReference type="Pfam" id="PF00588"/>
    </source>
</evidence>
<dbReference type="EMBL" id="CP042912">
    <property type="protein sequence ID" value="QEG23155.1"/>
    <property type="molecule type" value="Genomic_DNA"/>
</dbReference>
<dbReference type="InterPro" id="IPR029026">
    <property type="entry name" value="tRNA_m1G_MTases_N"/>
</dbReference>
<dbReference type="PIRSF" id="PIRSF029256">
    <property type="entry name" value="SpoU_TrmH_prd"/>
    <property type="match status" value="1"/>
</dbReference>
<dbReference type="Proteomes" id="UP000322214">
    <property type="component" value="Chromosome"/>
</dbReference>
<dbReference type="KEGG" id="mff:MFFC18_30500"/>
<evidence type="ECO:0000256" key="6">
    <source>
        <dbReference type="HAMAP-Rule" id="MF_01885"/>
    </source>
</evidence>
<dbReference type="GO" id="GO:0003723">
    <property type="term" value="F:RNA binding"/>
    <property type="evidence" value="ECO:0007669"/>
    <property type="project" value="InterPro"/>
</dbReference>
<dbReference type="InterPro" id="IPR029028">
    <property type="entry name" value="Alpha/beta_knot_MTases"/>
</dbReference>
<dbReference type="CDD" id="cd18094">
    <property type="entry name" value="SpoU-like_TrmL"/>
    <property type="match status" value="1"/>
</dbReference>
<dbReference type="PANTHER" id="PTHR42971:SF1">
    <property type="entry name" value="TRNA (CYTIDINE(34)-2'-O)-METHYLTRANSFERASE"/>
    <property type="match status" value="1"/>
</dbReference>
<keyword evidence="5 6" id="KW-0819">tRNA processing</keyword>
<dbReference type="GO" id="GO:0141098">
    <property type="term" value="F:tRNA (cytidine(34)-2'-O)-methyltransferase activity"/>
    <property type="evidence" value="ECO:0007669"/>
    <property type="project" value="RHEA"/>
</dbReference>
<dbReference type="InterPro" id="IPR016914">
    <property type="entry name" value="TrmL"/>
</dbReference>
<evidence type="ECO:0000256" key="1">
    <source>
        <dbReference type="ARBA" id="ARBA00022490"/>
    </source>
</evidence>
<dbReference type="AlphaFoldDB" id="A0A5B9PD82"/>
<dbReference type="SUPFAM" id="SSF75217">
    <property type="entry name" value="alpha/beta knot"/>
    <property type="match status" value="1"/>
</dbReference>
<comment type="catalytic activity">
    <reaction evidence="6">
        <text>5-carboxymethylaminomethyluridine(34) in tRNA(Leu) + S-adenosyl-L-methionine = 5-carboxymethylaminomethyl-2'-O-methyluridine(34) in tRNA(Leu) + S-adenosyl-L-homocysteine + H(+)</text>
        <dbReference type="Rhea" id="RHEA:43088"/>
        <dbReference type="Rhea" id="RHEA-COMP:10333"/>
        <dbReference type="Rhea" id="RHEA-COMP:10334"/>
        <dbReference type="ChEBI" id="CHEBI:15378"/>
        <dbReference type="ChEBI" id="CHEBI:57856"/>
        <dbReference type="ChEBI" id="CHEBI:59789"/>
        <dbReference type="ChEBI" id="CHEBI:74508"/>
        <dbReference type="ChEBI" id="CHEBI:74511"/>
        <dbReference type="EC" id="2.1.1.207"/>
    </reaction>
</comment>
<keyword evidence="1 6" id="KW-0963">Cytoplasm</keyword>
<comment type="caution">
    <text evidence="6">Lacks conserved residue(s) required for the propagation of feature annotation.</text>
</comment>
<dbReference type="EC" id="2.1.1.207" evidence="6"/>
<accession>A0A5B9PD82</accession>
<evidence type="ECO:0000256" key="5">
    <source>
        <dbReference type="ARBA" id="ARBA00022694"/>
    </source>
</evidence>
<dbReference type="GO" id="GO:0002130">
    <property type="term" value="P:wobble position ribose methylation"/>
    <property type="evidence" value="ECO:0007669"/>
    <property type="project" value="TreeGrafter"/>
</dbReference>
<dbReference type="PANTHER" id="PTHR42971">
    <property type="entry name" value="TRNA (CYTIDINE(34)-2'-O)-METHYLTRANSFERASE"/>
    <property type="match status" value="1"/>
</dbReference>
<feature type="binding site" evidence="6 7">
    <location>
        <position position="129"/>
    </location>
    <ligand>
        <name>S-adenosyl-L-methionine</name>
        <dbReference type="ChEBI" id="CHEBI:59789"/>
    </ligand>
</feature>
<dbReference type="RefSeq" id="WP_084417350.1">
    <property type="nucleotide sequence ID" value="NZ_CP042912.1"/>
</dbReference>
<comment type="catalytic activity">
    <reaction evidence="6">
        <text>cytidine(34) in tRNA + S-adenosyl-L-methionine = 2'-O-methylcytidine(34) in tRNA + S-adenosyl-L-homocysteine + H(+)</text>
        <dbReference type="Rhea" id="RHEA:43084"/>
        <dbReference type="Rhea" id="RHEA-COMP:10331"/>
        <dbReference type="Rhea" id="RHEA-COMP:10332"/>
        <dbReference type="ChEBI" id="CHEBI:15378"/>
        <dbReference type="ChEBI" id="CHEBI:57856"/>
        <dbReference type="ChEBI" id="CHEBI:59789"/>
        <dbReference type="ChEBI" id="CHEBI:74495"/>
        <dbReference type="ChEBI" id="CHEBI:82748"/>
        <dbReference type="EC" id="2.1.1.207"/>
    </reaction>
</comment>
<feature type="binding site" evidence="6 7">
    <location>
        <position position="108"/>
    </location>
    <ligand>
        <name>S-adenosyl-L-methionine</name>
        <dbReference type="ChEBI" id="CHEBI:59789"/>
    </ligand>
</feature>
<dbReference type="HAMAP" id="MF_01885">
    <property type="entry name" value="tRNA_methyltr_TrmL"/>
    <property type="match status" value="1"/>
</dbReference>
<keyword evidence="3 6" id="KW-0808">Transferase</keyword>
<sequence>MASPKYQPQLHVVLHQPEIPPNTGAIGRTCVALQAKLWLIKPLGFEITEKTLRRAGLDYWQHLEWEVCENWQDFLDKREPDSMWLFSRFATKSYLEVDYHVATTLVFGCETAGLPKSITEQHSDSLLRIPTHENVRSINLSNAVAVAGFEAARQIGLSL</sequence>
<dbReference type="Gene3D" id="3.40.1280.10">
    <property type="match status" value="1"/>
</dbReference>
<keyword evidence="10" id="KW-1185">Reference proteome</keyword>
<dbReference type="InterPro" id="IPR001537">
    <property type="entry name" value="SpoU_MeTrfase"/>
</dbReference>
<name>A0A5B9PD82_9BACT</name>
<comment type="function">
    <text evidence="6">Could methylate the ribose at the nucleotide 34 wobble position in tRNA.</text>
</comment>
<feature type="domain" description="tRNA/rRNA methyltransferase SpoU type" evidence="8">
    <location>
        <begin position="10"/>
        <end position="147"/>
    </location>
</feature>
<organism evidence="9 10">
    <name type="scientific">Mariniblastus fucicola</name>
    <dbReference type="NCBI Taxonomy" id="980251"/>
    <lineage>
        <taxon>Bacteria</taxon>
        <taxon>Pseudomonadati</taxon>
        <taxon>Planctomycetota</taxon>
        <taxon>Planctomycetia</taxon>
        <taxon>Pirellulales</taxon>
        <taxon>Pirellulaceae</taxon>
        <taxon>Mariniblastus</taxon>
    </lineage>
</organism>
<evidence type="ECO:0000313" key="10">
    <source>
        <dbReference type="Proteomes" id="UP000322214"/>
    </source>
</evidence>
<dbReference type="OrthoDB" id="9789043at2"/>
<proteinExistence type="inferred from homology"/>
<dbReference type="GO" id="GO:0141102">
    <property type="term" value="F:tRNA (5-carboxymethylaminomethyluridine(34)-2'-O)-methyltransferase activity"/>
    <property type="evidence" value="ECO:0007669"/>
    <property type="project" value="RHEA"/>
</dbReference>
<protein>
    <recommendedName>
        <fullName evidence="6">Putative tRNA (cytidine(34)-2'-O)-methyltransferase</fullName>
        <ecNumber evidence="6">2.1.1.207</ecNumber>
    </recommendedName>
    <alternativeName>
        <fullName evidence="6">tRNA (cytidine/uridine-2'-O-)-methyltransferase</fullName>
    </alternativeName>
</protein>
<feature type="binding site" evidence="6 7">
    <location>
        <position position="137"/>
    </location>
    <ligand>
        <name>S-adenosyl-L-methionine</name>
        <dbReference type="ChEBI" id="CHEBI:59789"/>
    </ligand>
</feature>
<evidence type="ECO:0000256" key="4">
    <source>
        <dbReference type="ARBA" id="ARBA00022691"/>
    </source>
</evidence>
<evidence type="ECO:0000256" key="2">
    <source>
        <dbReference type="ARBA" id="ARBA00022603"/>
    </source>
</evidence>
<keyword evidence="4 6" id="KW-0949">S-adenosyl-L-methionine</keyword>
<dbReference type="Pfam" id="PF00588">
    <property type="entry name" value="SpoU_methylase"/>
    <property type="match status" value="1"/>
</dbReference>
<reference evidence="9 10" key="1">
    <citation type="submission" date="2019-08" db="EMBL/GenBank/DDBJ databases">
        <title>Deep-cultivation of Planctomycetes and their phenomic and genomic characterization uncovers novel biology.</title>
        <authorList>
            <person name="Wiegand S."/>
            <person name="Jogler M."/>
            <person name="Boedeker C."/>
            <person name="Pinto D."/>
            <person name="Vollmers J."/>
            <person name="Rivas-Marin E."/>
            <person name="Kohn T."/>
            <person name="Peeters S.H."/>
            <person name="Heuer A."/>
            <person name="Rast P."/>
            <person name="Oberbeckmann S."/>
            <person name="Bunk B."/>
            <person name="Jeske O."/>
            <person name="Meyerdierks A."/>
            <person name="Storesund J.E."/>
            <person name="Kallscheuer N."/>
            <person name="Luecker S."/>
            <person name="Lage O.M."/>
            <person name="Pohl T."/>
            <person name="Merkel B.J."/>
            <person name="Hornburger P."/>
            <person name="Mueller R.-W."/>
            <person name="Bruemmer F."/>
            <person name="Labrenz M."/>
            <person name="Spormann A.M."/>
            <person name="Op den Camp H."/>
            <person name="Overmann J."/>
            <person name="Amann R."/>
            <person name="Jetten M.S.M."/>
            <person name="Mascher T."/>
            <person name="Medema M.H."/>
            <person name="Devos D.P."/>
            <person name="Kaster A.-K."/>
            <person name="Ovreas L."/>
            <person name="Rohde M."/>
            <person name="Galperin M.Y."/>
            <person name="Jogler C."/>
        </authorList>
    </citation>
    <scope>NUCLEOTIDE SEQUENCE [LARGE SCALE GENOMIC DNA]</scope>
    <source>
        <strain evidence="9 10">FC18</strain>
    </source>
</reference>
<evidence type="ECO:0000256" key="3">
    <source>
        <dbReference type="ARBA" id="ARBA00022679"/>
    </source>
</evidence>